<evidence type="ECO:0000313" key="2">
    <source>
        <dbReference type="EMBL" id="PZF77697.1"/>
    </source>
</evidence>
<keyword evidence="1" id="KW-1133">Transmembrane helix</keyword>
<keyword evidence="3" id="KW-1185">Reference proteome</keyword>
<evidence type="ECO:0000313" key="3">
    <source>
        <dbReference type="Proteomes" id="UP000248795"/>
    </source>
</evidence>
<keyword evidence="1" id="KW-0812">Transmembrane</keyword>
<feature type="transmembrane region" description="Helical" evidence="1">
    <location>
        <begin position="105"/>
        <end position="127"/>
    </location>
</feature>
<organism evidence="2 3">
    <name type="scientific">Aestuariivirga litoralis</name>
    <dbReference type="NCBI Taxonomy" id="2650924"/>
    <lineage>
        <taxon>Bacteria</taxon>
        <taxon>Pseudomonadati</taxon>
        <taxon>Pseudomonadota</taxon>
        <taxon>Alphaproteobacteria</taxon>
        <taxon>Hyphomicrobiales</taxon>
        <taxon>Aestuariivirgaceae</taxon>
        <taxon>Aestuariivirga</taxon>
    </lineage>
</organism>
<gene>
    <name evidence="2" type="ORF">DK847_04480</name>
</gene>
<dbReference type="AlphaFoldDB" id="A0A2W2BPP2"/>
<sequence>MDPSTHLMITLLIPWAGLLIAFALVTGFADKTQFFLRSAFCAFLIAAPVIFLFTDALSVTASPASIFAMMNALLWSFLLIFGAVCGGLAKLVWLAMRQRPGRRGGLLGALFLIGFLALEFAILMAIYPDFLFYLRRMLGLGL</sequence>
<protein>
    <submittedName>
        <fullName evidence="2">Uncharacterized protein</fullName>
    </submittedName>
</protein>
<comment type="caution">
    <text evidence="2">The sequence shown here is derived from an EMBL/GenBank/DDBJ whole genome shotgun (WGS) entry which is preliminary data.</text>
</comment>
<name>A0A2W2BPP2_9HYPH</name>
<keyword evidence="1" id="KW-0472">Membrane</keyword>
<dbReference type="Proteomes" id="UP000248795">
    <property type="component" value="Unassembled WGS sequence"/>
</dbReference>
<accession>A0A2W2BPP2</accession>
<proteinExistence type="predicted"/>
<reference evidence="3" key="1">
    <citation type="submission" date="2018-06" db="EMBL/GenBank/DDBJ databases">
        <title>Aestuariibacter litoralis strain KCTC 52945T.</title>
        <authorList>
            <person name="Li X."/>
            <person name="Salam N."/>
            <person name="Li J.-L."/>
            <person name="Chen Y.-M."/>
            <person name="Yang Z.-W."/>
            <person name="Zhang L.-Y."/>
            <person name="Han M.-X."/>
            <person name="Xiao M."/>
            <person name="Li W.-J."/>
        </authorList>
    </citation>
    <scope>NUCLEOTIDE SEQUENCE [LARGE SCALE GENOMIC DNA]</scope>
    <source>
        <strain evidence="3">KCTC 52945</strain>
    </source>
</reference>
<evidence type="ECO:0000256" key="1">
    <source>
        <dbReference type="SAM" id="Phobius"/>
    </source>
</evidence>
<feature type="transmembrane region" description="Helical" evidence="1">
    <location>
        <begin position="34"/>
        <end position="53"/>
    </location>
</feature>
<feature type="transmembrane region" description="Helical" evidence="1">
    <location>
        <begin position="73"/>
        <end position="93"/>
    </location>
</feature>
<feature type="transmembrane region" description="Helical" evidence="1">
    <location>
        <begin position="6"/>
        <end position="27"/>
    </location>
</feature>
<dbReference type="EMBL" id="QKVK01000002">
    <property type="protein sequence ID" value="PZF77697.1"/>
    <property type="molecule type" value="Genomic_DNA"/>
</dbReference>